<evidence type="ECO:0000313" key="2">
    <source>
        <dbReference type="EMBL" id="MPC82209.1"/>
    </source>
</evidence>
<dbReference type="EMBL" id="VSRR010059125">
    <property type="protein sequence ID" value="MPC82209.1"/>
    <property type="molecule type" value="Genomic_DNA"/>
</dbReference>
<feature type="compositionally biased region" description="Basic and acidic residues" evidence="1">
    <location>
        <begin position="19"/>
        <end position="29"/>
    </location>
</feature>
<accession>A0A5B7IJP0</accession>
<evidence type="ECO:0000256" key="1">
    <source>
        <dbReference type="SAM" id="MobiDB-lite"/>
    </source>
</evidence>
<dbReference type="Proteomes" id="UP000324222">
    <property type="component" value="Unassembled WGS sequence"/>
</dbReference>
<feature type="compositionally biased region" description="Basic residues" evidence="1">
    <location>
        <begin position="1"/>
        <end position="10"/>
    </location>
</feature>
<gene>
    <name evidence="2" type="ORF">E2C01_076857</name>
</gene>
<proteinExistence type="predicted"/>
<comment type="caution">
    <text evidence="2">The sequence shown here is derived from an EMBL/GenBank/DDBJ whole genome shotgun (WGS) entry which is preliminary data.</text>
</comment>
<feature type="region of interest" description="Disordered" evidence="1">
    <location>
        <begin position="1"/>
        <end position="37"/>
    </location>
</feature>
<organism evidence="2 3">
    <name type="scientific">Portunus trituberculatus</name>
    <name type="common">Swimming crab</name>
    <name type="synonym">Neptunus trituberculatus</name>
    <dbReference type="NCBI Taxonomy" id="210409"/>
    <lineage>
        <taxon>Eukaryota</taxon>
        <taxon>Metazoa</taxon>
        <taxon>Ecdysozoa</taxon>
        <taxon>Arthropoda</taxon>
        <taxon>Crustacea</taxon>
        <taxon>Multicrustacea</taxon>
        <taxon>Malacostraca</taxon>
        <taxon>Eumalacostraca</taxon>
        <taxon>Eucarida</taxon>
        <taxon>Decapoda</taxon>
        <taxon>Pleocyemata</taxon>
        <taxon>Brachyura</taxon>
        <taxon>Eubrachyura</taxon>
        <taxon>Portunoidea</taxon>
        <taxon>Portunidae</taxon>
        <taxon>Portuninae</taxon>
        <taxon>Portunus</taxon>
    </lineage>
</organism>
<sequence>MGRSRLKYKPKPTIVTDDSEAKRVSEGRQRGVSRVSC</sequence>
<name>A0A5B7IJP0_PORTR</name>
<keyword evidence="3" id="KW-1185">Reference proteome</keyword>
<evidence type="ECO:0000313" key="3">
    <source>
        <dbReference type="Proteomes" id="UP000324222"/>
    </source>
</evidence>
<dbReference type="AlphaFoldDB" id="A0A5B7IJP0"/>
<reference evidence="2 3" key="1">
    <citation type="submission" date="2019-05" db="EMBL/GenBank/DDBJ databases">
        <title>Another draft genome of Portunus trituberculatus and its Hox gene families provides insights of decapod evolution.</title>
        <authorList>
            <person name="Jeong J.-H."/>
            <person name="Song I."/>
            <person name="Kim S."/>
            <person name="Choi T."/>
            <person name="Kim D."/>
            <person name="Ryu S."/>
            <person name="Kim W."/>
        </authorList>
    </citation>
    <scope>NUCLEOTIDE SEQUENCE [LARGE SCALE GENOMIC DNA]</scope>
    <source>
        <tissue evidence="2">Muscle</tissue>
    </source>
</reference>
<protein>
    <submittedName>
        <fullName evidence="2">Uncharacterized protein</fullName>
    </submittedName>
</protein>